<evidence type="ECO:0000256" key="1">
    <source>
        <dbReference type="SAM" id="Coils"/>
    </source>
</evidence>
<organism evidence="3">
    <name type="scientific">Sesamum latifolium</name>
    <dbReference type="NCBI Taxonomy" id="2727402"/>
    <lineage>
        <taxon>Eukaryota</taxon>
        <taxon>Viridiplantae</taxon>
        <taxon>Streptophyta</taxon>
        <taxon>Embryophyta</taxon>
        <taxon>Tracheophyta</taxon>
        <taxon>Spermatophyta</taxon>
        <taxon>Magnoliopsida</taxon>
        <taxon>eudicotyledons</taxon>
        <taxon>Gunneridae</taxon>
        <taxon>Pentapetalae</taxon>
        <taxon>asterids</taxon>
        <taxon>lamiids</taxon>
        <taxon>Lamiales</taxon>
        <taxon>Pedaliaceae</taxon>
        <taxon>Sesamum</taxon>
    </lineage>
</organism>
<proteinExistence type="predicted"/>
<dbReference type="PANTHER" id="PTHR34360:SF1">
    <property type="entry name" value="OS08G0519400 PROTEIN"/>
    <property type="match status" value="1"/>
</dbReference>
<evidence type="ECO:0000256" key="2">
    <source>
        <dbReference type="SAM" id="SignalP"/>
    </source>
</evidence>
<dbReference type="Gene3D" id="1.20.120.20">
    <property type="entry name" value="Apolipoprotein"/>
    <property type="match status" value="1"/>
</dbReference>
<protein>
    <submittedName>
        <fullName evidence="3">Uncharacterized protein</fullName>
    </submittedName>
</protein>
<sequence>MAALKLFVLIVFFFLVLTGITVDADASISDVGVDAYASIPVVQGEPRSDGPGSVVSEQLSSKISSLGEWALNFSSLYCVIDKRFVEEMDCFVVNVSSFAMGLVVVSLSLLHVSYVEEYHIEEKIREIKDKDAVIAAKEKIIQEKSDSIVSLKSEVASLQEKGKLDAAKQVDKAHARARELEKQVEKLKSDFNVQTKEKEQLKARESEADKKASQLNSKVESLQKIIDNQKAKLRKTERALQIAEEEIMKAKLEATSKSKELMQFYGAWLPPWLAVHFIRHQTLLEKHWKVHVKPVLEPLMQKAIEKKAQAEEWAAPHLQTMKTKWVPVIKEKWVVVSSNVEPHVRTLSARTIEIYESSKTTVTPHIIRVGEFLDPYFQDLRKVSKPYIDQVATATRPHVETLRSALRPYTQEAVVAYRKFVQSATIYHHHVQDRVEEKLKSHELTETWATKELAWFAASALLALPVIFLLRTCSSIFCKKAEKPIRYGNLHQKGKHAHFDKLVRSLSYGLVVSRALHVRGNCCTS</sequence>
<dbReference type="AlphaFoldDB" id="A0AAW2X4I0"/>
<feature type="signal peptide" evidence="2">
    <location>
        <begin position="1"/>
        <end position="18"/>
    </location>
</feature>
<dbReference type="SUPFAM" id="SSF58113">
    <property type="entry name" value="Apolipoprotein A-I"/>
    <property type="match status" value="1"/>
</dbReference>
<evidence type="ECO:0000313" key="3">
    <source>
        <dbReference type="EMBL" id="KAL0447617.1"/>
    </source>
</evidence>
<keyword evidence="1" id="KW-0175">Coiled coil</keyword>
<dbReference type="PANTHER" id="PTHR34360">
    <property type="entry name" value="OS08G0519400 PROTEIN"/>
    <property type="match status" value="1"/>
</dbReference>
<feature type="chain" id="PRO_5043856432" evidence="2">
    <location>
        <begin position="19"/>
        <end position="525"/>
    </location>
</feature>
<reference evidence="3" key="2">
    <citation type="journal article" date="2024" name="Plant">
        <title>Genomic evolution and insights into agronomic trait innovations of Sesamum species.</title>
        <authorList>
            <person name="Miao H."/>
            <person name="Wang L."/>
            <person name="Qu L."/>
            <person name="Liu H."/>
            <person name="Sun Y."/>
            <person name="Le M."/>
            <person name="Wang Q."/>
            <person name="Wei S."/>
            <person name="Zheng Y."/>
            <person name="Lin W."/>
            <person name="Duan Y."/>
            <person name="Cao H."/>
            <person name="Xiong S."/>
            <person name="Wang X."/>
            <person name="Wei L."/>
            <person name="Li C."/>
            <person name="Ma Q."/>
            <person name="Ju M."/>
            <person name="Zhao R."/>
            <person name="Li G."/>
            <person name="Mu C."/>
            <person name="Tian Q."/>
            <person name="Mei H."/>
            <person name="Zhang T."/>
            <person name="Gao T."/>
            <person name="Zhang H."/>
        </authorList>
    </citation>
    <scope>NUCLEOTIDE SEQUENCE</scope>
    <source>
        <strain evidence="3">KEN1</strain>
    </source>
</reference>
<accession>A0AAW2X4I0</accession>
<dbReference type="EMBL" id="JACGWN010000006">
    <property type="protein sequence ID" value="KAL0447617.1"/>
    <property type="molecule type" value="Genomic_DNA"/>
</dbReference>
<reference evidence="3" key="1">
    <citation type="submission" date="2020-06" db="EMBL/GenBank/DDBJ databases">
        <authorList>
            <person name="Li T."/>
            <person name="Hu X."/>
            <person name="Zhang T."/>
            <person name="Song X."/>
            <person name="Zhang H."/>
            <person name="Dai N."/>
            <person name="Sheng W."/>
            <person name="Hou X."/>
            <person name="Wei L."/>
        </authorList>
    </citation>
    <scope>NUCLEOTIDE SEQUENCE</scope>
    <source>
        <strain evidence="3">KEN1</strain>
        <tissue evidence="3">Leaf</tissue>
    </source>
</reference>
<keyword evidence="2" id="KW-0732">Signal</keyword>
<name>A0AAW2X4I0_9LAMI</name>
<comment type="caution">
    <text evidence="3">The sequence shown here is derived from an EMBL/GenBank/DDBJ whole genome shotgun (WGS) entry which is preliminary data.</text>
</comment>
<gene>
    <name evidence="3" type="ORF">Slati_1889600</name>
</gene>
<feature type="coiled-coil region" evidence="1">
    <location>
        <begin position="141"/>
        <end position="260"/>
    </location>
</feature>